<accession>A0A846S1K3</accession>
<dbReference type="Gene3D" id="3.40.50.1010">
    <property type="entry name" value="5'-nuclease"/>
    <property type="match status" value="1"/>
</dbReference>
<evidence type="ECO:0000256" key="4">
    <source>
        <dbReference type="ARBA" id="ARBA00022842"/>
    </source>
</evidence>
<protein>
    <submittedName>
        <fullName evidence="6">PIN domain nuclease of toxin-antitoxin system</fullName>
    </submittedName>
</protein>
<dbReference type="PANTHER" id="PTHR36173">
    <property type="entry name" value="RIBONUCLEASE VAPC16-RELATED"/>
    <property type="match status" value="1"/>
</dbReference>
<dbReference type="Proteomes" id="UP000576792">
    <property type="component" value="Unassembled WGS sequence"/>
</dbReference>
<dbReference type="GO" id="GO:0004518">
    <property type="term" value="F:nuclease activity"/>
    <property type="evidence" value="ECO:0007669"/>
    <property type="project" value="UniProtKB-KW"/>
</dbReference>
<dbReference type="SUPFAM" id="SSF88723">
    <property type="entry name" value="PIN domain-like"/>
    <property type="match status" value="1"/>
</dbReference>
<sequence>MLLLLDTHLLLWAAYEPERLSAEARGRIGDVANDLLFSSASIWEVSIKSSLARGDFSVNPRILRRGLMENGYRELPITSAHAIAVSDLPPIHQDPFDRILVAQARTEGLELLTADAKVLAYGEPVIGVG</sequence>
<evidence type="ECO:0000256" key="3">
    <source>
        <dbReference type="ARBA" id="ARBA00022801"/>
    </source>
</evidence>
<dbReference type="EMBL" id="JAATJN010000001">
    <property type="protein sequence ID" value="NJC55462.1"/>
    <property type="molecule type" value="Genomic_DNA"/>
</dbReference>
<keyword evidence="7" id="KW-1185">Reference proteome</keyword>
<dbReference type="Pfam" id="PF01850">
    <property type="entry name" value="PIN"/>
    <property type="match status" value="1"/>
</dbReference>
<evidence type="ECO:0000256" key="2">
    <source>
        <dbReference type="ARBA" id="ARBA00022723"/>
    </source>
</evidence>
<dbReference type="GO" id="GO:0016787">
    <property type="term" value="F:hydrolase activity"/>
    <property type="evidence" value="ECO:0007669"/>
    <property type="project" value="UniProtKB-KW"/>
</dbReference>
<evidence type="ECO:0000256" key="1">
    <source>
        <dbReference type="ARBA" id="ARBA00022722"/>
    </source>
</evidence>
<dbReference type="InterPro" id="IPR002716">
    <property type="entry name" value="PIN_dom"/>
</dbReference>
<reference evidence="6 7" key="1">
    <citation type="submission" date="2020-03" db="EMBL/GenBank/DDBJ databases">
        <title>Sequencing the genomes of 1000 actinobacteria strains.</title>
        <authorList>
            <person name="Klenk H.-P."/>
        </authorList>
    </citation>
    <scope>NUCLEOTIDE SEQUENCE [LARGE SCALE GENOMIC DNA]</scope>
    <source>
        <strain evidence="6 7">DSM 18964</strain>
    </source>
</reference>
<name>A0A846S1K3_9MICO</name>
<evidence type="ECO:0000313" key="7">
    <source>
        <dbReference type="Proteomes" id="UP000576792"/>
    </source>
</evidence>
<keyword evidence="4" id="KW-0460">Magnesium</keyword>
<evidence type="ECO:0000313" key="6">
    <source>
        <dbReference type="EMBL" id="NJC55462.1"/>
    </source>
</evidence>
<comment type="caution">
    <text evidence="6">The sequence shown here is derived from an EMBL/GenBank/DDBJ whole genome shotgun (WGS) entry which is preliminary data.</text>
</comment>
<dbReference type="GO" id="GO:0046872">
    <property type="term" value="F:metal ion binding"/>
    <property type="evidence" value="ECO:0007669"/>
    <property type="project" value="UniProtKB-KW"/>
</dbReference>
<keyword evidence="1" id="KW-0540">Nuclease</keyword>
<keyword evidence="3" id="KW-0378">Hydrolase</keyword>
<proteinExistence type="predicted"/>
<dbReference type="InterPro" id="IPR041705">
    <property type="entry name" value="PIN_Sll0205"/>
</dbReference>
<gene>
    <name evidence="6" type="ORF">BKA07_000497</name>
</gene>
<dbReference type="PANTHER" id="PTHR36173:SF2">
    <property type="entry name" value="RIBONUCLEASE VAPC16"/>
    <property type="match status" value="1"/>
</dbReference>
<keyword evidence="2" id="KW-0479">Metal-binding</keyword>
<evidence type="ECO:0000259" key="5">
    <source>
        <dbReference type="Pfam" id="PF01850"/>
    </source>
</evidence>
<dbReference type="InterPro" id="IPR029060">
    <property type="entry name" value="PIN-like_dom_sf"/>
</dbReference>
<feature type="domain" description="PIN" evidence="5">
    <location>
        <begin position="4"/>
        <end position="117"/>
    </location>
</feature>
<organism evidence="6 7">
    <name type="scientific">Brevibacterium marinum</name>
    <dbReference type="NCBI Taxonomy" id="418643"/>
    <lineage>
        <taxon>Bacteria</taxon>
        <taxon>Bacillati</taxon>
        <taxon>Actinomycetota</taxon>
        <taxon>Actinomycetes</taxon>
        <taxon>Micrococcales</taxon>
        <taxon>Brevibacteriaceae</taxon>
        <taxon>Brevibacterium</taxon>
    </lineage>
</organism>
<dbReference type="AlphaFoldDB" id="A0A846S1K3"/>
<dbReference type="CDD" id="cd09872">
    <property type="entry name" value="PIN_Sll0205-like"/>
    <property type="match status" value="1"/>
</dbReference>
<dbReference type="RefSeq" id="WP_167949497.1">
    <property type="nucleotide sequence ID" value="NZ_BAAAPQ010000026.1"/>
</dbReference>
<dbReference type="InterPro" id="IPR052919">
    <property type="entry name" value="TA_system_RNase"/>
</dbReference>